<protein>
    <submittedName>
        <fullName evidence="1">Uncharacterized protein</fullName>
    </submittedName>
</protein>
<accession>A0A1X7TV05</accession>
<proteinExistence type="predicted"/>
<dbReference type="InParanoid" id="A0A1X7TV05"/>
<organism evidence="1">
    <name type="scientific">Amphimedon queenslandica</name>
    <name type="common">Sponge</name>
    <dbReference type="NCBI Taxonomy" id="400682"/>
    <lineage>
        <taxon>Eukaryota</taxon>
        <taxon>Metazoa</taxon>
        <taxon>Porifera</taxon>
        <taxon>Demospongiae</taxon>
        <taxon>Heteroscleromorpha</taxon>
        <taxon>Haplosclerida</taxon>
        <taxon>Niphatidae</taxon>
        <taxon>Amphimedon</taxon>
    </lineage>
</organism>
<reference evidence="1" key="1">
    <citation type="submission" date="2017-05" db="UniProtKB">
        <authorList>
            <consortium name="EnsemblMetazoa"/>
        </authorList>
    </citation>
    <scope>IDENTIFICATION</scope>
</reference>
<name>A0A1X7TV05_AMPQE</name>
<sequence>MEGRGLEEVDKTMIANLNLQSVQAPSEKVKCL</sequence>
<dbReference type="EnsemblMetazoa" id="Aqu2.1.19033_001">
    <property type="protein sequence ID" value="Aqu2.1.19033_001"/>
    <property type="gene ID" value="Aqu2.1.19033"/>
</dbReference>
<evidence type="ECO:0000313" key="1">
    <source>
        <dbReference type="EnsemblMetazoa" id="Aqu2.1.19033_001"/>
    </source>
</evidence>
<dbReference type="AlphaFoldDB" id="A0A1X7TV05"/>